<dbReference type="InterPro" id="IPR057739">
    <property type="entry name" value="Glyco_hydro_29_N"/>
</dbReference>
<sequence>MKQLLLSLIILIASTTAIAQSNWYADKYSMFVHYGLYSIPAGVFDGKPIERGYSEQILTFGIGFSDWYEAYTREFTAEHFDADKIVALAKAGGMRSVVMTSKHHDGFCLFDTKTTDYNVMNTPAGRDLLGELAEACHREGIGFGIYFSLIDWHYPYAMPFSSHNADAATPPHHEYNKAQVRELLTKYGRVDELWFDMGSLTNEQSAELYALVHELQPHCMVSGRLGNDYADFCVMADNEYPDYLMAMPWQTAASMFDETWGYRSWQERGEVEDKVKEKLASLIKVVAYGGKYLLNIGPMGDGTIVPFESEVIKRIGAEIEPISSMLYNTHPAAEGDALATISADWKTRYSFVLKGGAKPAGSTLVAHNTYYDVYAQPWKAPREKPLSGPLTTLQAKPLFAHSSADYYASFRSIVGYEWAIGKRKTITLSYTDTEVGRTLLVNGKELHLAPQKTTYVPIGNYEWGALEEAKQRGRMATISEQPEWSPSLDHLQEGVSLELGFSQGKLYRQHLQAPEAQLAMFDITYSDGVLVYLNGTYIDGGIHREAGNGKLSLCLPLRRGDNELLIKVYNRWNRDAYLQVAPRAYTAHEQRLSVSDNHLRITKLQQAPLASPAHLSNIRIE</sequence>
<evidence type="ECO:0000313" key="9">
    <source>
        <dbReference type="Proteomes" id="UP000297225"/>
    </source>
</evidence>
<protein>
    <recommendedName>
        <fullName evidence="3">alpha-L-fucosidase</fullName>
        <ecNumber evidence="3">3.2.1.51</ecNumber>
    </recommendedName>
</protein>
<evidence type="ECO:0000256" key="4">
    <source>
        <dbReference type="ARBA" id="ARBA00022729"/>
    </source>
</evidence>
<comment type="similarity">
    <text evidence="2">Belongs to the glycosyl hydrolase 29 family.</text>
</comment>
<dbReference type="Gene3D" id="3.20.20.80">
    <property type="entry name" value="Glycosidases"/>
    <property type="match status" value="1"/>
</dbReference>
<dbReference type="RefSeq" id="WP_134849626.1">
    <property type="nucleotide sequence ID" value="NZ_SPNB01000033.1"/>
</dbReference>
<dbReference type="PRINTS" id="PR00741">
    <property type="entry name" value="GLHYDRLASE29"/>
</dbReference>
<dbReference type="GO" id="GO:0016139">
    <property type="term" value="P:glycoside catabolic process"/>
    <property type="evidence" value="ECO:0007669"/>
    <property type="project" value="TreeGrafter"/>
</dbReference>
<dbReference type="InterPro" id="IPR017853">
    <property type="entry name" value="GH"/>
</dbReference>
<dbReference type="Pfam" id="PF01120">
    <property type="entry name" value="Alpha_L_fucos"/>
    <property type="match status" value="1"/>
</dbReference>
<dbReference type="SUPFAM" id="SSF51445">
    <property type="entry name" value="(Trans)glycosidases"/>
    <property type="match status" value="1"/>
</dbReference>
<name>A0A4Y8WPY2_9PORP</name>
<dbReference type="Proteomes" id="UP000297225">
    <property type="component" value="Unassembled WGS sequence"/>
</dbReference>
<reference evidence="8 9" key="1">
    <citation type="submission" date="2019-03" db="EMBL/GenBank/DDBJ databases">
        <title>Porphyromonas levii Isolated from the Uterus of Dairy Cows.</title>
        <authorList>
            <person name="Francis A.M."/>
        </authorList>
    </citation>
    <scope>NUCLEOTIDE SEQUENCE [LARGE SCALE GENOMIC DNA]</scope>
    <source>
        <strain evidence="8 9">AF5678</strain>
    </source>
</reference>
<keyword evidence="4" id="KW-0732">Signal</keyword>
<dbReference type="PANTHER" id="PTHR10030:SF37">
    <property type="entry name" value="ALPHA-L-FUCOSIDASE-RELATED"/>
    <property type="match status" value="1"/>
</dbReference>
<evidence type="ECO:0000256" key="6">
    <source>
        <dbReference type="ARBA" id="ARBA00023295"/>
    </source>
</evidence>
<dbReference type="InterPro" id="IPR016286">
    <property type="entry name" value="FUC_metazoa-typ"/>
</dbReference>
<dbReference type="OrthoDB" id="1389336at2"/>
<evidence type="ECO:0000313" key="8">
    <source>
        <dbReference type="EMBL" id="TFH95329.1"/>
    </source>
</evidence>
<keyword evidence="5" id="KW-0378">Hydrolase</keyword>
<comment type="caution">
    <text evidence="8">The sequence shown here is derived from an EMBL/GenBank/DDBJ whole genome shotgun (WGS) entry which is preliminary data.</text>
</comment>
<evidence type="ECO:0000256" key="5">
    <source>
        <dbReference type="ARBA" id="ARBA00022801"/>
    </source>
</evidence>
<dbReference type="SMART" id="SM00812">
    <property type="entry name" value="Alpha_L_fucos"/>
    <property type="match status" value="1"/>
</dbReference>
<organism evidence="8 9">
    <name type="scientific">Porphyromonas levii</name>
    <dbReference type="NCBI Taxonomy" id="28114"/>
    <lineage>
        <taxon>Bacteria</taxon>
        <taxon>Pseudomonadati</taxon>
        <taxon>Bacteroidota</taxon>
        <taxon>Bacteroidia</taxon>
        <taxon>Bacteroidales</taxon>
        <taxon>Porphyromonadaceae</taxon>
        <taxon>Porphyromonas</taxon>
    </lineage>
</organism>
<evidence type="ECO:0000256" key="2">
    <source>
        <dbReference type="ARBA" id="ARBA00007951"/>
    </source>
</evidence>
<feature type="domain" description="Glycoside hydrolase family 29 N-terminal" evidence="7">
    <location>
        <begin position="19"/>
        <end position="317"/>
    </location>
</feature>
<evidence type="ECO:0000256" key="3">
    <source>
        <dbReference type="ARBA" id="ARBA00012662"/>
    </source>
</evidence>
<dbReference type="GO" id="GO:0004560">
    <property type="term" value="F:alpha-L-fucosidase activity"/>
    <property type="evidence" value="ECO:0007669"/>
    <property type="project" value="InterPro"/>
</dbReference>
<accession>A0A4Y8WPY2</accession>
<dbReference type="EC" id="3.2.1.51" evidence="3"/>
<dbReference type="InterPro" id="IPR000933">
    <property type="entry name" value="Glyco_hydro_29"/>
</dbReference>
<proteinExistence type="inferred from homology"/>
<gene>
    <name evidence="8" type="ORF">E4P47_04780</name>
</gene>
<keyword evidence="6" id="KW-0326">Glycosidase</keyword>
<dbReference type="GO" id="GO:0006004">
    <property type="term" value="P:fucose metabolic process"/>
    <property type="evidence" value="ECO:0007669"/>
    <property type="project" value="InterPro"/>
</dbReference>
<evidence type="ECO:0000259" key="7">
    <source>
        <dbReference type="Pfam" id="PF01120"/>
    </source>
</evidence>
<keyword evidence="9" id="KW-1185">Reference proteome</keyword>
<dbReference type="PANTHER" id="PTHR10030">
    <property type="entry name" value="ALPHA-L-FUCOSIDASE"/>
    <property type="match status" value="1"/>
</dbReference>
<dbReference type="GO" id="GO:0005764">
    <property type="term" value="C:lysosome"/>
    <property type="evidence" value="ECO:0007669"/>
    <property type="project" value="TreeGrafter"/>
</dbReference>
<dbReference type="EMBL" id="SPNC01000055">
    <property type="protein sequence ID" value="TFH95329.1"/>
    <property type="molecule type" value="Genomic_DNA"/>
</dbReference>
<dbReference type="AlphaFoldDB" id="A0A4Y8WPY2"/>
<comment type="function">
    <text evidence="1">Alpha-L-fucosidase is responsible for hydrolyzing the alpha-1,6-linked fucose joined to the reducing-end N-acetylglucosamine of the carbohydrate moieties of glycoproteins.</text>
</comment>
<evidence type="ECO:0000256" key="1">
    <source>
        <dbReference type="ARBA" id="ARBA00004071"/>
    </source>
</evidence>
<dbReference type="STRING" id="1122973.GCA_000379925_01211"/>